<name>A0A1T4Q8V2_VIBCI</name>
<proteinExistence type="predicted"/>
<dbReference type="EMBL" id="FUXB01000009">
    <property type="protein sequence ID" value="SKA00183.1"/>
    <property type="molecule type" value="Genomic_DNA"/>
</dbReference>
<dbReference type="GO" id="GO:1902201">
    <property type="term" value="P:negative regulation of bacterial-type flagellum-dependent cell motility"/>
    <property type="evidence" value="ECO:0007669"/>
    <property type="project" value="TreeGrafter"/>
</dbReference>
<dbReference type="Gene3D" id="3.30.70.270">
    <property type="match status" value="1"/>
</dbReference>
<dbReference type="PANTHER" id="PTHR45138:SF9">
    <property type="entry name" value="DIGUANYLATE CYCLASE DGCM-RELATED"/>
    <property type="match status" value="1"/>
</dbReference>
<keyword evidence="5" id="KW-1185">Reference proteome</keyword>
<evidence type="ECO:0000256" key="2">
    <source>
        <dbReference type="ARBA" id="ARBA00034247"/>
    </source>
</evidence>
<dbReference type="CDD" id="cd01949">
    <property type="entry name" value="GGDEF"/>
    <property type="match status" value="1"/>
</dbReference>
<dbReference type="GO" id="GO:0052621">
    <property type="term" value="F:diguanylate cyclase activity"/>
    <property type="evidence" value="ECO:0007669"/>
    <property type="project" value="UniProtKB-EC"/>
</dbReference>
<evidence type="ECO:0000313" key="5">
    <source>
        <dbReference type="Proteomes" id="UP000190834"/>
    </source>
</evidence>
<dbReference type="GeneID" id="70581478"/>
<dbReference type="GO" id="GO:0005886">
    <property type="term" value="C:plasma membrane"/>
    <property type="evidence" value="ECO:0007669"/>
    <property type="project" value="TreeGrafter"/>
</dbReference>
<dbReference type="InterPro" id="IPR011990">
    <property type="entry name" value="TPR-like_helical_dom_sf"/>
</dbReference>
<dbReference type="NCBIfam" id="TIGR00254">
    <property type="entry name" value="GGDEF"/>
    <property type="match status" value="1"/>
</dbReference>
<dbReference type="STRING" id="1123491.SAMN02745782_02054"/>
<evidence type="ECO:0000313" key="4">
    <source>
        <dbReference type="EMBL" id="SKA00183.1"/>
    </source>
</evidence>
<gene>
    <name evidence="4" type="ORF">SAMN02745782_02054</name>
</gene>
<dbReference type="Gene3D" id="1.25.40.10">
    <property type="entry name" value="Tetratricopeptide repeat domain"/>
    <property type="match status" value="1"/>
</dbReference>
<dbReference type="RefSeq" id="WP_078926425.1">
    <property type="nucleotide sequence ID" value="NZ_FUXB01000009.1"/>
</dbReference>
<accession>A0A1T4Q8V2</accession>
<reference evidence="5" key="1">
    <citation type="submission" date="2017-02" db="EMBL/GenBank/DDBJ databases">
        <authorList>
            <person name="Varghese N."/>
            <person name="Submissions S."/>
        </authorList>
    </citation>
    <scope>NUCLEOTIDE SEQUENCE [LARGE SCALE GENOMIC DNA]</scope>
    <source>
        <strain evidence="5">DSM 19608</strain>
    </source>
</reference>
<dbReference type="InterPro" id="IPR000160">
    <property type="entry name" value="GGDEF_dom"/>
</dbReference>
<dbReference type="OrthoDB" id="6191081at2"/>
<sequence>MDVLLNKISQAGMDILNIREEHRLDFWNHVIEHIAQSPEEKAKAFIGKSEFLLKINNLEESISGLYEALSLLSDDIDTILMTKFHLIHRLIENGQYEKALEECSLYAELSGEYGYITHYVLSVITLGMLCEAYGDYPLAILIHKRISKIEHLLTSSLILTIYKLRLLCCNIALKQYTTAEYLLTECEALCTLNHNSELNSQLLFYKSRLYRAKKNFHGALNVFGLLNTATKRKNNSTVSHHLHLDRVNYLVELGQTVLANFYLKNLKKRVKNIHSPALLKEFYETFSHVHELNNNHEQALFYQEKALAIEIDLIKTAPIYYLSVEVMKKLSQIESKLTLSISEKRYRELQESSVRQKQMLTQLQKDVYIDPLTQLQNRRWLDGKLEQLLEQERSFAFLIVDIDDHFKSINDELSHLVGDKAISNVANEISSYFIPYGASCVRYGGEEFLVIMEDISLMQLKVHAESFRKRIANFPWMDILGDRSLTVSIGITLHRRGETTQRTFHRADKALYRAKANGRNQVCSESI</sequence>
<comment type="catalytic activity">
    <reaction evidence="2">
        <text>2 GTP = 3',3'-c-di-GMP + 2 diphosphate</text>
        <dbReference type="Rhea" id="RHEA:24898"/>
        <dbReference type="ChEBI" id="CHEBI:33019"/>
        <dbReference type="ChEBI" id="CHEBI:37565"/>
        <dbReference type="ChEBI" id="CHEBI:58805"/>
        <dbReference type="EC" id="2.7.7.65"/>
    </reaction>
</comment>
<dbReference type="EC" id="2.7.7.65" evidence="1"/>
<evidence type="ECO:0000256" key="1">
    <source>
        <dbReference type="ARBA" id="ARBA00012528"/>
    </source>
</evidence>
<dbReference type="InterPro" id="IPR050469">
    <property type="entry name" value="Diguanylate_Cyclase"/>
</dbReference>
<dbReference type="Pfam" id="PF00990">
    <property type="entry name" value="GGDEF"/>
    <property type="match status" value="1"/>
</dbReference>
<dbReference type="SMART" id="SM00267">
    <property type="entry name" value="GGDEF"/>
    <property type="match status" value="1"/>
</dbReference>
<dbReference type="GO" id="GO:0043709">
    <property type="term" value="P:cell adhesion involved in single-species biofilm formation"/>
    <property type="evidence" value="ECO:0007669"/>
    <property type="project" value="TreeGrafter"/>
</dbReference>
<dbReference type="SUPFAM" id="SSF48452">
    <property type="entry name" value="TPR-like"/>
    <property type="match status" value="2"/>
</dbReference>
<dbReference type="PANTHER" id="PTHR45138">
    <property type="entry name" value="REGULATORY COMPONENTS OF SENSORY TRANSDUCTION SYSTEM"/>
    <property type="match status" value="1"/>
</dbReference>
<dbReference type="SUPFAM" id="SSF55073">
    <property type="entry name" value="Nucleotide cyclase"/>
    <property type="match status" value="1"/>
</dbReference>
<dbReference type="Proteomes" id="UP000190834">
    <property type="component" value="Unassembled WGS sequence"/>
</dbReference>
<protein>
    <recommendedName>
        <fullName evidence="1">diguanylate cyclase</fullName>
        <ecNumber evidence="1">2.7.7.65</ecNumber>
    </recommendedName>
</protein>
<feature type="domain" description="GGDEF" evidence="3">
    <location>
        <begin position="393"/>
        <end position="527"/>
    </location>
</feature>
<dbReference type="InterPro" id="IPR029787">
    <property type="entry name" value="Nucleotide_cyclase"/>
</dbReference>
<dbReference type="PROSITE" id="PS50887">
    <property type="entry name" value="GGDEF"/>
    <property type="match status" value="1"/>
</dbReference>
<evidence type="ECO:0000259" key="3">
    <source>
        <dbReference type="PROSITE" id="PS50887"/>
    </source>
</evidence>
<dbReference type="AlphaFoldDB" id="A0A1T4Q8V2"/>
<dbReference type="InterPro" id="IPR043128">
    <property type="entry name" value="Rev_trsase/Diguanyl_cyclase"/>
</dbReference>
<organism evidence="4 5">
    <name type="scientific">Vibrio cincinnatiensis DSM 19608</name>
    <dbReference type="NCBI Taxonomy" id="1123491"/>
    <lineage>
        <taxon>Bacteria</taxon>
        <taxon>Pseudomonadati</taxon>
        <taxon>Pseudomonadota</taxon>
        <taxon>Gammaproteobacteria</taxon>
        <taxon>Vibrionales</taxon>
        <taxon>Vibrionaceae</taxon>
        <taxon>Vibrio</taxon>
    </lineage>
</organism>